<feature type="region of interest" description="Disordered" evidence="19">
    <location>
        <begin position="19"/>
        <end position="48"/>
    </location>
</feature>
<evidence type="ECO:0000256" key="7">
    <source>
        <dbReference type="ARBA" id="ARBA00022816"/>
    </source>
</evidence>
<dbReference type="GO" id="GO:0017056">
    <property type="term" value="F:structural constituent of nuclear pore"/>
    <property type="evidence" value="ECO:0007669"/>
    <property type="project" value="UniProtKB-UniRule"/>
</dbReference>
<dbReference type="Pfam" id="PF04121">
    <property type="entry name" value="Nup84_Nup100"/>
    <property type="match status" value="1"/>
</dbReference>
<evidence type="ECO:0000256" key="5">
    <source>
        <dbReference type="ARBA" id="ARBA00022481"/>
    </source>
</evidence>
<protein>
    <recommendedName>
        <fullName evidence="18">Nuclear pore complex protein</fullName>
    </recommendedName>
</protein>
<evidence type="ECO:0000256" key="19">
    <source>
        <dbReference type="SAM" id="MobiDB-lite"/>
    </source>
</evidence>
<evidence type="ECO:0000256" key="10">
    <source>
        <dbReference type="ARBA" id="ARBA00022990"/>
    </source>
</evidence>
<dbReference type="Gene3D" id="1.10.3450.20">
    <property type="match status" value="1"/>
</dbReference>
<keyword evidence="10" id="KW-0007">Acetylation</keyword>
<dbReference type="PANTHER" id="PTHR13003:SF2">
    <property type="entry name" value="NUCLEAR PORE COMPLEX PROTEIN NUP107"/>
    <property type="match status" value="1"/>
</dbReference>
<evidence type="ECO:0000256" key="9">
    <source>
        <dbReference type="ARBA" id="ARBA00022927"/>
    </source>
</evidence>
<keyword evidence="9" id="KW-0653">Protein transport</keyword>
<evidence type="ECO:0000256" key="8">
    <source>
        <dbReference type="ARBA" id="ARBA00022838"/>
    </source>
</evidence>
<keyword evidence="21" id="KW-1185">Reference proteome</keyword>
<evidence type="ECO:0000256" key="6">
    <source>
        <dbReference type="ARBA" id="ARBA00022553"/>
    </source>
</evidence>
<dbReference type="Ensembl" id="ENSSANT00000079688.1">
    <property type="protein sequence ID" value="ENSSANP00000074951.1"/>
    <property type="gene ID" value="ENSSANG00000036589.1"/>
</dbReference>
<keyword evidence="3 18" id="KW-0813">Transport</keyword>
<dbReference type="GO" id="GO:0031080">
    <property type="term" value="C:nuclear pore outer ring"/>
    <property type="evidence" value="ECO:0007669"/>
    <property type="project" value="TreeGrafter"/>
</dbReference>
<organism evidence="20 21">
    <name type="scientific">Sinocyclocheilus anshuiensis</name>
    <dbReference type="NCBI Taxonomy" id="1608454"/>
    <lineage>
        <taxon>Eukaryota</taxon>
        <taxon>Metazoa</taxon>
        <taxon>Chordata</taxon>
        <taxon>Craniata</taxon>
        <taxon>Vertebrata</taxon>
        <taxon>Euteleostomi</taxon>
        <taxon>Actinopterygii</taxon>
        <taxon>Neopterygii</taxon>
        <taxon>Teleostei</taxon>
        <taxon>Ostariophysi</taxon>
        <taxon>Cypriniformes</taxon>
        <taxon>Cyprinidae</taxon>
        <taxon>Cyprininae</taxon>
        <taxon>Sinocyclocheilus</taxon>
    </lineage>
</organism>
<evidence type="ECO:0000256" key="12">
    <source>
        <dbReference type="ARBA" id="ARBA00023132"/>
    </source>
</evidence>
<dbReference type="GO" id="GO:0000973">
    <property type="term" value="P:post-transcriptional tethering of RNA polymerase II gene DNA at nuclear periphery"/>
    <property type="evidence" value="ECO:0007669"/>
    <property type="project" value="TreeGrafter"/>
</dbReference>
<evidence type="ECO:0000256" key="3">
    <source>
        <dbReference type="ARBA" id="ARBA00022448"/>
    </source>
</evidence>
<evidence type="ECO:0000256" key="13">
    <source>
        <dbReference type="ARBA" id="ARBA00023136"/>
    </source>
</evidence>
<feature type="compositionally biased region" description="Basic residues" evidence="19">
    <location>
        <begin position="20"/>
        <end position="30"/>
    </location>
</feature>
<comment type="subcellular location">
    <subcellularLocation>
        <location evidence="1">Chromosome</location>
        <location evidence="1">Centromere</location>
        <location evidence="1">Kinetochore</location>
    </subcellularLocation>
    <subcellularLocation>
        <location evidence="18">Nucleus</location>
        <location evidence="18">Nuclear pore complex</location>
    </subcellularLocation>
    <subcellularLocation>
        <location evidence="18">Nucleus membrane</location>
    </subcellularLocation>
</comment>
<comment type="function">
    <text evidence="18">Functions as a component of the nuclear pore complex (NPC).</text>
</comment>
<dbReference type="FunFam" id="1.20.190.50:FF:000001">
    <property type="entry name" value="Nuclear pore complex protein"/>
    <property type="match status" value="1"/>
</dbReference>
<dbReference type="InterPro" id="IPR007252">
    <property type="entry name" value="Nup84/Nup107"/>
</dbReference>
<keyword evidence="14 18" id="KW-0539">Nucleus</keyword>
<evidence type="ECO:0000256" key="11">
    <source>
        <dbReference type="ARBA" id="ARBA00023010"/>
    </source>
</evidence>
<reference evidence="20" key="2">
    <citation type="submission" date="2025-09" db="UniProtKB">
        <authorList>
            <consortium name="Ensembl"/>
        </authorList>
    </citation>
    <scope>IDENTIFICATION</scope>
</reference>
<dbReference type="GO" id="GO:0031965">
    <property type="term" value="C:nuclear membrane"/>
    <property type="evidence" value="ECO:0007669"/>
    <property type="project" value="UniProtKB-SubCell"/>
</dbReference>
<dbReference type="GO" id="GO:0000776">
    <property type="term" value="C:kinetochore"/>
    <property type="evidence" value="ECO:0007669"/>
    <property type="project" value="UniProtKB-KW"/>
</dbReference>
<evidence type="ECO:0000256" key="16">
    <source>
        <dbReference type="ARBA" id="ARBA00056880"/>
    </source>
</evidence>
<keyword evidence="11 18" id="KW-0811">Translocation</keyword>
<keyword evidence="7" id="KW-0509">mRNA transport</keyword>
<keyword evidence="4" id="KW-0158">Chromosome</keyword>
<keyword evidence="15" id="KW-0137">Centromere</keyword>
<reference evidence="20" key="1">
    <citation type="submission" date="2025-08" db="UniProtKB">
        <authorList>
            <consortium name="Ensembl"/>
        </authorList>
    </citation>
    <scope>IDENTIFICATION</scope>
</reference>
<keyword evidence="5" id="KW-0488">Methylation</keyword>
<sequence>MDWNQTWLSPVVRDSEVTRAARRKSSHKKVAFPLAQDDTPGTSTTPARPLLRQTPGSLLKQTFTPRSALRNPDVSAILGTGSRTPRFVNTPRTKGSLSMNLDDSDWTNSLYLSPLSGLVDTSFTEDVSMSALMLKEDDPGEAASLSLFPEFLQSYLRHASTAVFDLLEDYEALCQDKVSMLQKMVLRSAPGQQKSSKTVSITWLLQQEMVTWRLITSLYRDRVQTVLEEDIMMDITIPTENEKAVMEQFFQKDSMVRQSQLVVDWLESIAKDEIGDFSDNIEYYAKSVYWENTLHTLKLRRNQSSSGFSRPLVTELDPDAPIRQKRPLADLDREDDSRLLKNLFNLIRAGMTDEAQRLCKRCGQAWRAATLEGWKLYHDPNINEGGGELQSVEGNPHRSVWKVCCWRMAEEVLKCMERVLKKLLPVCESWEDTVWAYFRVMVDTLVEQEICSSGLGSEELEELPREFLETNWTLEKVFEELQATESKRVLDATKEHYHVIQKFVILEDLDGLLEEFSDWLGRSTALPAHLLRFMSHLVLFYRSLGLQLKEEVCVDVLKAYISLLVKEKQVDLIAFYVSHLPVDMSVPQYAQFLEEVTETEQRKHCLELATQAGLDVAAITKTVVETIRERDTDEFAHHDLTPALDTATTVEDQQKIDVIDWLVFDPAQRAEALKQSNAIMRKFLASKKHDAAKMVFNKVPEDSMREIYHHWEEQGMDTPLPAEEENAIREHLCIRAYLEAHEAFNEWFKHMNCPPVKPTAPAQAKFTEKVAYEMKEAEYKMEYENWQGRLGALTEDVKERIYNVLLFVDGGWMVDVREDAEEDSERAHQMTLLRRLCLPMMSFLLLTVLQRTEHHQESLRLADIIASDQHRLYEVFSKEELQKFLQKMRESSLLLLDKGLDPLGYEIQP</sequence>
<comment type="similarity">
    <text evidence="2 18">Belongs to the nucleoporin Nup84/Nup107 family.</text>
</comment>
<keyword evidence="13 18" id="KW-0472">Membrane</keyword>
<evidence type="ECO:0000313" key="20">
    <source>
        <dbReference type="Ensembl" id="ENSSANP00000074951.1"/>
    </source>
</evidence>
<evidence type="ECO:0000256" key="4">
    <source>
        <dbReference type="ARBA" id="ARBA00022454"/>
    </source>
</evidence>
<comment type="function">
    <text evidence="16">Plays a role in the nuclear pore complex (NPC) assembly and/or maintenance. Required for the assembly of peripheral proteins into the NPC. May anchor NUP62 to the NPC. Involved in nephrogenesis.</text>
</comment>
<dbReference type="GO" id="GO:0006606">
    <property type="term" value="P:protein import into nucleus"/>
    <property type="evidence" value="ECO:0007669"/>
    <property type="project" value="TreeGrafter"/>
</dbReference>
<evidence type="ECO:0000256" key="14">
    <source>
        <dbReference type="ARBA" id="ARBA00023242"/>
    </source>
</evidence>
<evidence type="ECO:0000256" key="15">
    <source>
        <dbReference type="ARBA" id="ARBA00023328"/>
    </source>
</evidence>
<evidence type="ECO:0000256" key="18">
    <source>
        <dbReference type="RuleBase" id="RU365072"/>
    </source>
</evidence>
<proteinExistence type="inferred from homology"/>
<evidence type="ECO:0000256" key="17">
    <source>
        <dbReference type="ARBA" id="ARBA00063956"/>
    </source>
</evidence>
<evidence type="ECO:0000313" key="21">
    <source>
        <dbReference type="Proteomes" id="UP000472260"/>
    </source>
</evidence>
<keyword evidence="6" id="KW-0597">Phosphoprotein</keyword>
<keyword evidence="12 18" id="KW-0906">Nuclear pore complex</keyword>
<evidence type="ECO:0000256" key="2">
    <source>
        <dbReference type="ARBA" id="ARBA00009510"/>
    </source>
</evidence>
<dbReference type="FunFam" id="1.10.3450.20:FF:000001">
    <property type="entry name" value="Nuclear pore complex protein"/>
    <property type="match status" value="1"/>
</dbReference>
<dbReference type="GO" id="GO:0006406">
    <property type="term" value="P:mRNA export from nucleus"/>
    <property type="evidence" value="ECO:0007669"/>
    <property type="project" value="TreeGrafter"/>
</dbReference>
<accession>A0A671QW20</accession>
<dbReference type="Gene3D" id="1.20.190.50">
    <property type="match status" value="1"/>
</dbReference>
<name>A0A671QW20_9TELE</name>
<gene>
    <name evidence="20" type="primary">nup107</name>
</gene>
<evidence type="ECO:0000256" key="1">
    <source>
        <dbReference type="ARBA" id="ARBA00004629"/>
    </source>
</evidence>
<dbReference type="Proteomes" id="UP000472260">
    <property type="component" value="Unassembled WGS sequence"/>
</dbReference>
<comment type="subunit">
    <text evidence="17">Part of the nuclear pore complex (NPC). Forms part of the Nup160 subcomplex in the nuclear pore which is composed of NUP160, NUP133, NUP107 and Nup96; this complex plays a role in RNA export and in tethering Nup98 and NUP153 to the nucleus. Does not interact with TPR. Interacts with ZNF106.</text>
</comment>
<dbReference type="PANTHER" id="PTHR13003">
    <property type="entry name" value="NUP107-RELATED"/>
    <property type="match status" value="1"/>
</dbReference>
<keyword evidence="8" id="KW-0995">Kinetochore</keyword>
<dbReference type="AlphaFoldDB" id="A0A671QW20"/>